<dbReference type="EMBL" id="JAIXMP010000002">
    <property type="protein sequence ID" value="KAI9277164.1"/>
    <property type="molecule type" value="Genomic_DNA"/>
</dbReference>
<reference evidence="3" key="1">
    <citation type="journal article" date="2022" name="IScience">
        <title>Evolution of zygomycete secretomes and the origins of terrestrial fungal ecologies.</title>
        <authorList>
            <person name="Chang Y."/>
            <person name="Wang Y."/>
            <person name="Mondo S."/>
            <person name="Ahrendt S."/>
            <person name="Andreopoulos W."/>
            <person name="Barry K."/>
            <person name="Beard J."/>
            <person name="Benny G.L."/>
            <person name="Blankenship S."/>
            <person name="Bonito G."/>
            <person name="Cuomo C."/>
            <person name="Desiro A."/>
            <person name="Gervers K.A."/>
            <person name="Hundley H."/>
            <person name="Kuo A."/>
            <person name="LaButti K."/>
            <person name="Lang B.F."/>
            <person name="Lipzen A."/>
            <person name="O'Donnell K."/>
            <person name="Pangilinan J."/>
            <person name="Reynolds N."/>
            <person name="Sandor L."/>
            <person name="Smith M.E."/>
            <person name="Tsang A."/>
            <person name="Grigoriev I.V."/>
            <person name="Stajich J.E."/>
            <person name="Spatafora J.W."/>
        </authorList>
    </citation>
    <scope>NUCLEOTIDE SEQUENCE</scope>
    <source>
        <strain evidence="3">RSA 2281</strain>
    </source>
</reference>
<dbReference type="AlphaFoldDB" id="A0AAD5KBQ1"/>
<dbReference type="Proteomes" id="UP001209540">
    <property type="component" value="Unassembled WGS sequence"/>
</dbReference>
<dbReference type="InterPro" id="IPR010730">
    <property type="entry name" value="HET"/>
</dbReference>
<feature type="compositionally biased region" description="Polar residues" evidence="1">
    <location>
        <begin position="1"/>
        <end position="24"/>
    </location>
</feature>
<protein>
    <recommendedName>
        <fullName evidence="2">Heterokaryon incompatibility domain-containing protein</fullName>
    </recommendedName>
</protein>
<keyword evidence="4" id="KW-1185">Reference proteome</keyword>
<dbReference type="Pfam" id="PF06985">
    <property type="entry name" value="HET"/>
    <property type="match status" value="1"/>
</dbReference>
<proteinExistence type="predicted"/>
<feature type="region of interest" description="Disordered" evidence="1">
    <location>
        <begin position="1"/>
        <end position="26"/>
    </location>
</feature>
<feature type="domain" description="Heterokaryon incompatibility" evidence="2">
    <location>
        <begin position="186"/>
        <end position="229"/>
    </location>
</feature>
<gene>
    <name evidence="3" type="ORF">BDA99DRAFT_532244</name>
</gene>
<comment type="caution">
    <text evidence="3">The sequence shown here is derived from an EMBL/GenBank/DDBJ whole genome shotgun (WGS) entry which is preliminary data.</text>
</comment>
<organism evidence="3 4">
    <name type="scientific">Phascolomyces articulosus</name>
    <dbReference type="NCBI Taxonomy" id="60185"/>
    <lineage>
        <taxon>Eukaryota</taxon>
        <taxon>Fungi</taxon>
        <taxon>Fungi incertae sedis</taxon>
        <taxon>Mucoromycota</taxon>
        <taxon>Mucoromycotina</taxon>
        <taxon>Mucoromycetes</taxon>
        <taxon>Mucorales</taxon>
        <taxon>Lichtheimiaceae</taxon>
        <taxon>Phascolomyces</taxon>
    </lineage>
</organism>
<evidence type="ECO:0000313" key="3">
    <source>
        <dbReference type="EMBL" id="KAI9277164.1"/>
    </source>
</evidence>
<sequence length="235" mass="28172">MHSIERINQTDQRNLAPQPINNSHAPLLMNVPTTRYMDALVWVRMTKGKNVKKRQHCLGNITPEIIICIMYIHPVQKIRNGLPRPRFMPRKPFRISDMKIVDGSQVDEGYTKKTKKKKTTLNPCVIIKITLLMKENKSWSFFMTMDFIKKMIFQYYDHQQRDPNVYQDDNDNTHVEYVKFEGIIQQICRQLNIKYLWYDQRRINQEDKKEKQREISIMHHIYSNSICTVRRRIGS</sequence>
<evidence type="ECO:0000313" key="4">
    <source>
        <dbReference type="Proteomes" id="UP001209540"/>
    </source>
</evidence>
<evidence type="ECO:0000256" key="1">
    <source>
        <dbReference type="SAM" id="MobiDB-lite"/>
    </source>
</evidence>
<evidence type="ECO:0000259" key="2">
    <source>
        <dbReference type="Pfam" id="PF06985"/>
    </source>
</evidence>
<reference evidence="3" key="2">
    <citation type="submission" date="2023-02" db="EMBL/GenBank/DDBJ databases">
        <authorList>
            <consortium name="DOE Joint Genome Institute"/>
            <person name="Mondo S.J."/>
            <person name="Chang Y."/>
            <person name="Wang Y."/>
            <person name="Ahrendt S."/>
            <person name="Andreopoulos W."/>
            <person name="Barry K."/>
            <person name="Beard J."/>
            <person name="Benny G.L."/>
            <person name="Blankenship S."/>
            <person name="Bonito G."/>
            <person name="Cuomo C."/>
            <person name="Desiro A."/>
            <person name="Gervers K.A."/>
            <person name="Hundley H."/>
            <person name="Kuo A."/>
            <person name="LaButti K."/>
            <person name="Lang B.F."/>
            <person name="Lipzen A."/>
            <person name="O'Donnell K."/>
            <person name="Pangilinan J."/>
            <person name="Reynolds N."/>
            <person name="Sandor L."/>
            <person name="Smith M.W."/>
            <person name="Tsang A."/>
            <person name="Grigoriev I.V."/>
            <person name="Stajich J.E."/>
            <person name="Spatafora J.W."/>
        </authorList>
    </citation>
    <scope>NUCLEOTIDE SEQUENCE</scope>
    <source>
        <strain evidence="3">RSA 2281</strain>
    </source>
</reference>
<name>A0AAD5KBQ1_9FUNG</name>
<accession>A0AAD5KBQ1</accession>